<dbReference type="OrthoDB" id="10043329at2759"/>
<dbReference type="GO" id="GO:0016787">
    <property type="term" value="F:hydrolase activity"/>
    <property type="evidence" value="ECO:0007669"/>
    <property type="project" value="UniProtKB-KW"/>
</dbReference>
<evidence type="ECO:0000313" key="1">
    <source>
        <dbReference type="EMBL" id="KRX01573.1"/>
    </source>
</evidence>
<protein>
    <submittedName>
        <fullName evidence="1">p-loop containing nucleoside triphosphate hydrolase</fullName>
    </submittedName>
</protein>
<gene>
    <name evidence="1" type="ORF">PPERSA_01476</name>
</gene>
<organism evidence="1 2">
    <name type="scientific">Pseudocohnilembus persalinus</name>
    <name type="common">Ciliate</name>
    <dbReference type="NCBI Taxonomy" id="266149"/>
    <lineage>
        <taxon>Eukaryota</taxon>
        <taxon>Sar</taxon>
        <taxon>Alveolata</taxon>
        <taxon>Ciliophora</taxon>
        <taxon>Intramacronucleata</taxon>
        <taxon>Oligohymenophorea</taxon>
        <taxon>Scuticociliatia</taxon>
        <taxon>Philasterida</taxon>
        <taxon>Pseudocohnilembidae</taxon>
        <taxon>Pseudocohnilembus</taxon>
    </lineage>
</organism>
<dbReference type="Proteomes" id="UP000054937">
    <property type="component" value="Unassembled WGS sequence"/>
</dbReference>
<comment type="caution">
    <text evidence="1">The sequence shown here is derived from an EMBL/GenBank/DDBJ whole genome shotgun (WGS) entry which is preliminary data.</text>
</comment>
<dbReference type="InParanoid" id="A0A0V0QHN8"/>
<dbReference type="EMBL" id="LDAU01000170">
    <property type="protein sequence ID" value="KRX01573.1"/>
    <property type="molecule type" value="Genomic_DNA"/>
</dbReference>
<sequence>MKGYFADLLKFLENPDIIKDKKQIEILEDAIKNDIQLIKNKDISDLQYKNLLTKNLHQIGILGKRNCGKTFITQKLTNTQLHQGLDQSTKGLNILFTDDFRIIDTQGQGDTLQNFAKFQEQLQKMKKLRKQGEYLELQQAKIQLDDIRKNQQINEFIVIHNYKNISDYTQLKNIIKNDVLPNFCIQDFDIETFNPNQNSIVYLKDYGEDYFNGENSSNLKIKASHYFLLNDYDCADFNKKTIENIELKLLNSIKNMKKELNFFSIFNEFLNKNLYKYINLKEILAQKKALNEQFDYKFQHDELKNVIFSPQLKENIEDIIFLDIYRDYLGISSNSQSGKDFIPQYQVYKTENMCIVDLQIPYIKYLKRQECKDGSNRLIKYNIITDSSENRDHRFLCIEGEHDKEKFFEGQKEVFGGIDIQLCDLKFQNSNTGIKIGSFKAKIPISDIKDSIDKNSIQIQETGGGTILIKIPLQRDDDYDFTKSEILG</sequence>
<accession>A0A0V0QHN8</accession>
<reference evidence="1 2" key="1">
    <citation type="journal article" date="2015" name="Sci. Rep.">
        <title>Genome of the facultative scuticociliatosis pathogen Pseudocohnilembus persalinus provides insight into its virulence through horizontal gene transfer.</title>
        <authorList>
            <person name="Xiong J."/>
            <person name="Wang G."/>
            <person name="Cheng J."/>
            <person name="Tian M."/>
            <person name="Pan X."/>
            <person name="Warren A."/>
            <person name="Jiang C."/>
            <person name="Yuan D."/>
            <person name="Miao W."/>
        </authorList>
    </citation>
    <scope>NUCLEOTIDE SEQUENCE [LARGE SCALE GENOMIC DNA]</scope>
    <source>
        <strain evidence="1">36N120E</strain>
    </source>
</reference>
<keyword evidence="2" id="KW-1185">Reference proteome</keyword>
<dbReference type="SUPFAM" id="SSF52540">
    <property type="entry name" value="P-loop containing nucleoside triphosphate hydrolases"/>
    <property type="match status" value="1"/>
</dbReference>
<keyword evidence="1" id="KW-0378">Hydrolase</keyword>
<dbReference type="PANTHER" id="PTHR34726">
    <property type="entry name" value="GBP DOMAIN-CONTAINING PROTEIN"/>
    <property type="match status" value="1"/>
</dbReference>
<dbReference type="PANTHER" id="PTHR34726:SF3">
    <property type="entry name" value="GUANYLATE-BINDING PROTEIN N-TERMINAL DOMAIN-CONTAINING PROTEIN-RELATED"/>
    <property type="match status" value="1"/>
</dbReference>
<dbReference type="InterPro" id="IPR027417">
    <property type="entry name" value="P-loop_NTPase"/>
</dbReference>
<name>A0A0V0QHN8_PSEPJ</name>
<proteinExistence type="predicted"/>
<evidence type="ECO:0000313" key="2">
    <source>
        <dbReference type="Proteomes" id="UP000054937"/>
    </source>
</evidence>
<dbReference type="AlphaFoldDB" id="A0A0V0QHN8"/>